<evidence type="ECO:0000313" key="6">
    <source>
        <dbReference type="WBParaSite" id="maker-unitig_33727-snap-gene-0.2-mRNA-1"/>
    </source>
</evidence>
<keyword evidence="3" id="KW-0964">Secreted</keyword>
<feature type="region of interest" description="Disordered" evidence="4">
    <location>
        <begin position="1"/>
        <end position="50"/>
    </location>
</feature>
<evidence type="ECO:0000256" key="1">
    <source>
        <dbReference type="ARBA" id="ARBA00004613"/>
    </source>
</evidence>
<organism evidence="5 6">
    <name type="scientific">Macrostomum lignano</name>
    <dbReference type="NCBI Taxonomy" id="282301"/>
    <lineage>
        <taxon>Eukaryota</taxon>
        <taxon>Metazoa</taxon>
        <taxon>Spiralia</taxon>
        <taxon>Lophotrochozoa</taxon>
        <taxon>Platyhelminthes</taxon>
        <taxon>Rhabditophora</taxon>
        <taxon>Macrostomorpha</taxon>
        <taxon>Macrostomida</taxon>
        <taxon>Macrostomidae</taxon>
        <taxon>Macrostomum</taxon>
    </lineage>
</organism>
<comment type="similarity">
    <text evidence="2">Belongs to the NPY family.</text>
</comment>
<evidence type="ECO:0000256" key="3">
    <source>
        <dbReference type="ARBA" id="ARBA00022525"/>
    </source>
</evidence>
<dbReference type="GO" id="GO:0005576">
    <property type="term" value="C:extracellular region"/>
    <property type="evidence" value="ECO:0007669"/>
    <property type="project" value="UniProtKB-SubCell"/>
</dbReference>
<evidence type="ECO:0000256" key="4">
    <source>
        <dbReference type="SAM" id="MobiDB-lite"/>
    </source>
</evidence>
<dbReference type="GO" id="GO:0005179">
    <property type="term" value="F:hormone activity"/>
    <property type="evidence" value="ECO:0007669"/>
    <property type="project" value="InterPro"/>
</dbReference>
<name>A0A1I8FHX0_9PLAT</name>
<proteinExistence type="inferred from homology"/>
<accession>A0A1I8FHX0</accession>
<feature type="compositionally biased region" description="Basic and acidic residues" evidence="4">
    <location>
        <begin position="264"/>
        <end position="274"/>
    </location>
</feature>
<dbReference type="InterPro" id="IPR001955">
    <property type="entry name" value="Pancreatic_hormone-like"/>
</dbReference>
<evidence type="ECO:0000313" key="5">
    <source>
        <dbReference type="Proteomes" id="UP000095280"/>
    </source>
</evidence>
<dbReference type="WBParaSite" id="maker-unitig_33727-snap-gene-0.2-mRNA-1">
    <property type="protein sequence ID" value="maker-unitig_33727-snap-gene-0.2-mRNA-1"/>
    <property type="gene ID" value="maker-unitig_33727-snap-gene-0.2"/>
</dbReference>
<protein>
    <submittedName>
        <fullName evidence="6">Guanylate cyclase domain-containing protein</fullName>
    </submittedName>
</protein>
<dbReference type="PROSITE" id="PS50276">
    <property type="entry name" value="PANCREATIC_HORMONE_2"/>
    <property type="match status" value="1"/>
</dbReference>
<feature type="region of interest" description="Disordered" evidence="4">
    <location>
        <begin position="103"/>
        <end position="128"/>
    </location>
</feature>
<comment type="subcellular location">
    <subcellularLocation>
        <location evidence="1">Secreted</location>
    </subcellularLocation>
</comment>
<sequence length="700" mass="75434">NQLGAKPSCIIDEHNQREQPKRPHQKLELPAYSAVDPASGPAAQRREGAVQNVQQVEVDIVLSDSMQSGDHHCRCRAWRASTPSQASGGSSVYNSDMLYDRKVQVSPPKLRNTRRHSSNENPSRRSFKGKSGPVFQAFFVAHVGPSCVLATVPCLKLAVGQALGPQAHLIVQLQTVRSIAQNSLQEFSTRFLVLHCGDVERWIRPLVPLLDHRYTGLELGVLIDSRNRRWAARLLATTSRSLTPCRSSFSKAMKAAAAASSSSRPDRPDSERTLGRRTPSGRCRSTRLNGFPSNRPRRRSEALCGWLLGNLKETRNTRSSNSAKATSDGPWSVESAALDDATVAVASLTTLTAQLDVPAADGRSSMIDARTTGLAASCWVTGEAWQPVDMQSSARAERCRQNIRAASRADASLGQNRASVALLVLAVTFAAVACCLVQQVEAMPRAAVAELLQSAADSDRARELGDGGATTGGNGDFESEAALKDYLDRLQVYYAMVSRPRFGQEEALSFSLTCCEDPRDGQAETDSAYRIMNGSDCRAVLQLHVCLHAVCLMLCRCVLQCLCPQCRVPAVPCFLQVPCVLQMQCLVCPCACSVLQCVVPCLSWQLPCLLPVSCPCRVSCSACVRVPAVPCHASAVQSVPLSCVVLQCAVWSCSAVVRCSAVVPCLCSVPMMILQCLVCRGLQLPAGLTQAGPGARPGFR</sequence>
<keyword evidence="5" id="KW-1185">Reference proteome</keyword>
<feature type="region of interest" description="Disordered" evidence="4">
    <location>
        <begin position="256"/>
        <end position="297"/>
    </location>
</feature>
<reference evidence="6" key="1">
    <citation type="submission" date="2016-11" db="UniProtKB">
        <authorList>
            <consortium name="WormBaseParasite"/>
        </authorList>
    </citation>
    <scope>IDENTIFICATION</scope>
</reference>
<dbReference type="Proteomes" id="UP000095280">
    <property type="component" value="Unplaced"/>
</dbReference>
<evidence type="ECO:0000256" key="2">
    <source>
        <dbReference type="ARBA" id="ARBA00010022"/>
    </source>
</evidence>
<dbReference type="AlphaFoldDB" id="A0A1I8FHX0"/>
<feature type="compositionally biased region" description="Basic and acidic residues" evidence="4">
    <location>
        <begin position="11"/>
        <end position="27"/>
    </location>
</feature>
<dbReference type="Pfam" id="PF00159">
    <property type="entry name" value="Hormone_3"/>
    <property type="match status" value="1"/>
</dbReference>
<dbReference type="InterPro" id="IPR020392">
    <property type="entry name" value="Pancreatic_hormone-like_CS"/>
</dbReference>
<dbReference type="PROSITE" id="PS00265">
    <property type="entry name" value="PANCREATIC_HORMONE_1"/>
    <property type="match status" value="1"/>
</dbReference>